<comment type="similarity">
    <text evidence="2">Belongs to the LDLR family.</text>
</comment>
<dbReference type="InterPro" id="IPR020067">
    <property type="entry name" value="Frizzled_dom"/>
</dbReference>
<evidence type="ECO:0000256" key="5">
    <source>
        <dbReference type="PROSITE-ProRule" id="PRU00090"/>
    </source>
</evidence>
<feature type="region of interest" description="Disordered" evidence="7">
    <location>
        <begin position="103"/>
        <end position="144"/>
    </location>
</feature>
<dbReference type="InterPro" id="IPR000859">
    <property type="entry name" value="CUB_dom"/>
</dbReference>
<organism evidence="11 12">
    <name type="scientific">Lepisosteus oculatus</name>
    <name type="common">Spotted gar</name>
    <dbReference type="NCBI Taxonomy" id="7918"/>
    <lineage>
        <taxon>Eukaryota</taxon>
        <taxon>Metazoa</taxon>
        <taxon>Chordata</taxon>
        <taxon>Craniata</taxon>
        <taxon>Vertebrata</taxon>
        <taxon>Euteleostomi</taxon>
        <taxon>Actinopterygii</taxon>
        <taxon>Neopterygii</taxon>
        <taxon>Holostei</taxon>
        <taxon>Semionotiformes</taxon>
        <taxon>Lepisosteidae</taxon>
        <taxon>Lepisosteus</taxon>
    </lineage>
</organism>
<dbReference type="EMBL" id="AHAT01018383">
    <property type="status" value="NOT_ANNOTATED_CDS"/>
    <property type="molecule type" value="Genomic_DNA"/>
</dbReference>
<dbReference type="Gene3D" id="4.10.400.10">
    <property type="entry name" value="Low-density Lipoprotein Receptor"/>
    <property type="match status" value="2"/>
</dbReference>
<keyword evidence="8" id="KW-1133">Transmembrane helix</keyword>
<comment type="caution">
    <text evidence="5">Lacks conserved residue(s) required for the propagation of feature annotation.</text>
</comment>
<dbReference type="Pfam" id="PF01392">
    <property type="entry name" value="Fz"/>
    <property type="match status" value="1"/>
</dbReference>
<dbReference type="InterPro" id="IPR035914">
    <property type="entry name" value="Sperma_CUB_dom_sf"/>
</dbReference>
<feature type="disulfide bond" evidence="6">
    <location>
        <begin position="441"/>
        <end position="456"/>
    </location>
</feature>
<dbReference type="SMART" id="SM00042">
    <property type="entry name" value="CUB"/>
    <property type="match status" value="2"/>
</dbReference>
<dbReference type="HOGENOM" id="CLU_032137_0_0_1"/>
<dbReference type="PROSITE" id="PS50068">
    <property type="entry name" value="LDLRA_2"/>
    <property type="match status" value="2"/>
</dbReference>
<dbReference type="FunFam" id="4.10.400.10:FF:000113">
    <property type="entry name" value="Low-density lipoprotein receptor-related protein 8"/>
    <property type="match status" value="1"/>
</dbReference>
<feature type="domain" description="CUB" evidence="9">
    <location>
        <begin position="302"/>
        <end position="415"/>
    </location>
</feature>
<keyword evidence="8" id="KW-0812">Transmembrane</keyword>
<evidence type="ECO:0000256" key="8">
    <source>
        <dbReference type="SAM" id="Phobius"/>
    </source>
</evidence>
<keyword evidence="3" id="KW-0735">Signal-anchor</keyword>
<feature type="region of interest" description="Disordered" evidence="7">
    <location>
        <begin position="1"/>
        <end position="59"/>
    </location>
</feature>
<reference evidence="12" key="1">
    <citation type="submission" date="2011-12" db="EMBL/GenBank/DDBJ databases">
        <title>The Draft Genome of Lepisosteus oculatus.</title>
        <authorList>
            <consortium name="The Broad Institute Genome Assembly &amp; Analysis Group"/>
            <consortium name="Computational R&amp;D Group"/>
            <consortium name="and Sequencing Platform"/>
            <person name="Di Palma F."/>
            <person name="Alfoldi J."/>
            <person name="Johnson J."/>
            <person name="Berlin A."/>
            <person name="Gnerre S."/>
            <person name="Jaffe D."/>
            <person name="MacCallum I."/>
            <person name="Young S."/>
            <person name="Walker B.J."/>
            <person name="Lander E.S."/>
            <person name="Lindblad-Toh K."/>
        </authorList>
    </citation>
    <scope>NUCLEOTIDE SEQUENCE [LARGE SCALE GENOMIC DNA]</scope>
</reference>
<dbReference type="PANTHER" id="PTHR46908:SF8">
    <property type="entry name" value="C-TYPE LECTIN DOMAIN-CONTAINING PROTEIN"/>
    <property type="match status" value="1"/>
</dbReference>
<dbReference type="Bgee" id="ENSLOCG00000006477">
    <property type="expression patterns" value="Expressed in camera-type eye and 4 other cell types or tissues"/>
</dbReference>
<dbReference type="Proteomes" id="UP000018468">
    <property type="component" value="Linkage group LG26"/>
</dbReference>
<feature type="disulfide bond" evidence="6">
    <location>
        <begin position="261"/>
        <end position="273"/>
    </location>
</feature>
<dbReference type="InterPro" id="IPR036055">
    <property type="entry name" value="LDL_receptor-like_sf"/>
</dbReference>
<feature type="disulfide bond" evidence="6">
    <location>
        <begin position="422"/>
        <end position="434"/>
    </location>
</feature>
<feature type="compositionally biased region" description="Polar residues" evidence="7">
    <location>
        <begin position="110"/>
        <end position="127"/>
    </location>
</feature>
<feature type="domain" description="FZ" evidence="10">
    <location>
        <begin position="463"/>
        <end position="581"/>
    </location>
</feature>
<name>W5MHJ1_LEPOC</name>
<evidence type="ECO:0000256" key="3">
    <source>
        <dbReference type="ARBA" id="ARBA00022968"/>
    </source>
</evidence>
<dbReference type="OrthoDB" id="9991628at2759"/>
<dbReference type="CDD" id="cd07066">
    <property type="entry name" value="CRD_FZ"/>
    <property type="match status" value="1"/>
</dbReference>
<dbReference type="SMART" id="SM00192">
    <property type="entry name" value="LDLa"/>
    <property type="match status" value="2"/>
</dbReference>
<keyword evidence="12" id="KW-1185">Reference proteome</keyword>
<dbReference type="PROSITE" id="PS01180">
    <property type="entry name" value="CUB"/>
    <property type="match status" value="2"/>
</dbReference>
<dbReference type="GeneID" id="102693985"/>
<dbReference type="CDD" id="cd00112">
    <property type="entry name" value="LDLa"/>
    <property type="match status" value="2"/>
</dbReference>
<dbReference type="SUPFAM" id="SSF63501">
    <property type="entry name" value="Frizzled cysteine-rich domain"/>
    <property type="match status" value="1"/>
</dbReference>
<proteinExistence type="inferred from homology"/>
<comment type="subcellular location">
    <subcellularLocation>
        <location evidence="1">Cell membrane</location>
        <topology evidence="1">Single-pass type II membrane protein</topology>
    </subcellularLocation>
</comment>
<evidence type="ECO:0000313" key="11">
    <source>
        <dbReference type="Ensembl" id="ENSLOCP00000007850.1"/>
    </source>
</evidence>
<protein>
    <submittedName>
        <fullName evidence="11">Membrane frizzled-related protein</fullName>
    </submittedName>
</protein>
<keyword evidence="8" id="KW-0472">Membrane</keyword>
<dbReference type="PROSITE" id="PS50038">
    <property type="entry name" value="FZ"/>
    <property type="match status" value="1"/>
</dbReference>
<dbReference type="SUPFAM" id="SSF57424">
    <property type="entry name" value="LDL receptor-like module"/>
    <property type="match status" value="2"/>
</dbReference>
<dbReference type="Ensembl" id="ENSLOCT00000007860.1">
    <property type="protein sequence ID" value="ENSLOCP00000007850.1"/>
    <property type="gene ID" value="ENSLOCG00000006477.1"/>
</dbReference>
<feature type="region of interest" description="Disordered" evidence="7">
    <location>
        <begin position="299"/>
        <end position="318"/>
    </location>
</feature>
<dbReference type="CTD" id="83552"/>
<feature type="disulfide bond" evidence="6">
    <location>
        <begin position="280"/>
        <end position="295"/>
    </location>
</feature>
<sequence length="581" mass="62977">MIDFTEITMETTPSDRHKTEFCNPAFEPESEAEETPNGPGNRELSREPRQTAGGGGQQLCAWRRGGPHCGTRARVVTGSLLLLGAGLGLTLLLIHAYLTEPQREGVEPPWNTTSLPTNTSTQDNTAPQEPPGSPTAAPNCGGILSDQGGTFSSPNYPANYPPDSVCVWIIQVRPPSLVQLHISSLAVEGRRPCLFDWLEVRGENGSGSTGPFLARYCGNTAPATVNTNSSSLHVIFRSDSSIGASGFLAQYQAILPGQESCSREEFFCDGGRCVLPSAVCNSHPDCLDHTDEANCSQKHKECGGQETGTEGSLSSPNHPKPYPHQQLCVWQISVPEGHVVKLTFRNFSLETQEVCEFDFVEVQDGADPENSRVLGRFCGSHPPPELISSGRVVTVLFVADEGVSDSGFYATYQAIVAEERTCGPQQFSCGNGECRATEWVCDGWTDCPDGADERGCDNTTYPSFTSPCEPIKVEMCQGLSYNLTSFPNIWLSISDQREAANALKHYKVLTELACFPALRRLVCAVFVPRCSAEGGVLQPCRSVCVSAEQQCRPALEQLAVSWPFNCHLFPDSQEPVECVLP</sequence>
<dbReference type="InterPro" id="IPR023415">
    <property type="entry name" value="LDLR_class-A_CS"/>
</dbReference>
<feature type="transmembrane region" description="Helical" evidence="8">
    <location>
        <begin position="80"/>
        <end position="98"/>
    </location>
</feature>
<dbReference type="Gene3D" id="1.10.2000.10">
    <property type="entry name" value="Frizzled cysteine-rich domain"/>
    <property type="match status" value="1"/>
</dbReference>
<dbReference type="InterPro" id="IPR002172">
    <property type="entry name" value="LDrepeatLR_classA_rpt"/>
</dbReference>
<evidence type="ECO:0000259" key="9">
    <source>
        <dbReference type="PROSITE" id="PS01180"/>
    </source>
</evidence>
<dbReference type="GeneTree" id="ENSGT00940000154525"/>
<dbReference type="GO" id="GO:0005886">
    <property type="term" value="C:plasma membrane"/>
    <property type="evidence" value="ECO:0007669"/>
    <property type="project" value="UniProtKB-SubCell"/>
</dbReference>
<dbReference type="PRINTS" id="PR00261">
    <property type="entry name" value="LDLRECEPTOR"/>
</dbReference>
<dbReference type="SUPFAM" id="SSF49854">
    <property type="entry name" value="Spermadhesin, CUB domain"/>
    <property type="match status" value="2"/>
</dbReference>
<reference evidence="11" key="2">
    <citation type="submission" date="2025-08" db="UniProtKB">
        <authorList>
            <consortium name="Ensembl"/>
        </authorList>
    </citation>
    <scope>IDENTIFICATION</scope>
</reference>
<feature type="domain" description="CUB" evidence="9">
    <location>
        <begin position="140"/>
        <end position="254"/>
    </location>
</feature>
<dbReference type="Pfam" id="PF00057">
    <property type="entry name" value="Ldl_recept_a"/>
    <property type="match status" value="2"/>
</dbReference>
<accession>W5MHJ1</accession>
<evidence type="ECO:0000256" key="7">
    <source>
        <dbReference type="SAM" id="MobiDB-lite"/>
    </source>
</evidence>
<dbReference type="CDD" id="cd00041">
    <property type="entry name" value="CUB"/>
    <property type="match status" value="2"/>
</dbReference>
<dbReference type="InterPro" id="IPR052129">
    <property type="entry name" value="Spermadhesin-Link_domain"/>
</dbReference>
<reference evidence="11" key="3">
    <citation type="submission" date="2025-09" db="UniProtKB">
        <authorList>
            <consortium name="Ensembl"/>
        </authorList>
    </citation>
    <scope>IDENTIFICATION</scope>
</reference>
<dbReference type="PROSITE" id="PS01209">
    <property type="entry name" value="LDLRA_1"/>
    <property type="match status" value="1"/>
</dbReference>
<dbReference type="EMBL" id="AHAT01018384">
    <property type="status" value="NOT_ANNOTATED_CDS"/>
    <property type="molecule type" value="Genomic_DNA"/>
</dbReference>
<dbReference type="FunFam" id="2.60.120.290:FF:000013">
    <property type="entry name" value="Membrane frizzled-related protein"/>
    <property type="match status" value="2"/>
</dbReference>
<dbReference type="Pfam" id="PF00431">
    <property type="entry name" value="CUB"/>
    <property type="match status" value="2"/>
</dbReference>
<evidence type="ECO:0000256" key="4">
    <source>
        <dbReference type="ARBA" id="ARBA00023157"/>
    </source>
</evidence>
<dbReference type="AlphaFoldDB" id="W5MHJ1"/>
<dbReference type="Gene3D" id="2.60.120.290">
    <property type="entry name" value="Spermadhesin, CUB domain"/>
    <property type="match status" value="2"/>
</dbReference>
<evidence type="ECO:0000256" key="2">
    <source>
        <dbReference type="ARBA" id="ARBA00009939"/>
    </source>
</evidence>
<evidence type="ECO:0000256" key="1">
    <source>
        <dbReference type="ARBA" id="ARBA00004401"/>
    </source>
</evidence>
<evidence type="ECO:0000259" key="10">
    <source>
        <dbReference type="PROSITE" id="PS50038"/>
    </source>
</evidence>
<feature type="disulfide bond" evidence="6">
    <location>
        <begin position="268"/>
        <end position="286"/>
    </location>
</feature>
<dbReference type="PANTHER" id="PTHR46908">
    <property type="entry name" value="CUBILIN-LIKE PROTEIN"/>
    <property type="match status" value="1"/>
</dbReference>
<evidence type="ECO:0000256" key="6">
    <source>
        <dbReference type="PROSITE-ProRule" id="PRU00124"/>
    </source>
</evidence>
<evidence type="ECO:0000313" key="12">
    <source>
        <dbReference type="Proteomes" id="UP000018468"/>
    </source>
</evidence>
<feature type="compositionally biased region" description="Polar residues" evidence="7">
    <location>
        <begin position="307"/>
        <end position="317"/>
    </location>
</feature>
<keyword evidence="4 6" id="KW-1015">Disulfide bond</keyword>
<dbReference type="SMART" id="SM00063">
    <property type="entry name" value="FRI"/>
    <property type="match status" value="1"/>
</dbReference>
<feature type="disulfide bond" evidence="6">
    <location>
        <begin position="429"/>
        <end position="447"/>
    </location>
</feature>
<dbReference type="InterPro" id="IPR036790">
    <property type="entry name" value="Frizzled_dom_sf"/>
</dbReference>